<gene>
    <name evidence="2" type="ORF">GMBLW1_46740</name>
</gene>
<dbReference type="AlphaFoldDB" id="A0A6C2YU10"/>
<feature type="domain" description="Fe/B12 periplasmic-binding" evidence="1">
    <location>
        <begin position="2"/>
        <end position="289"/>
    </location>
</feature>
<dbReference type="EMBL" id="LR586016">
    <property type="protein sequence ID" value="VIP04519.1"/>
    <property type="molecule type" value="Genomic_DNA"/>
</dbReference>
<proteinExistence type="predicted"/>
<dbReference type="PANTHER" id="PTHR42860:SF1">
    <property type="entry name" value="VITAMIN B12-BINDING PROTEIN"/>
    <property type="match status" value="1"/>
</dbReference>
<dbReference type="Proteomes" id="UP000464378">
    <property type="component" value="Chromosome"/>
</dbReference>
<evidence type="ECO:0000313" key="3">
    <source>
        <dbReference type="Proteomes" id="UP000464378"/>
    </source>
</evidence>
<evidence type="ECO:0000259" key="1">
    <source>
        <dbReference type="PROSITE" id="PS50983"/>
    </source>
</evidence>
<accession>A0A6C2YU10</accession>
<dbReference type="RefSeq" id="WP_162659593.1">
    <property type="nucleotide sequence ID" value="NZ_LR593887.1"/>
</dbReference>
<sequence length="304" mass="33082">MRIVSLLPSATELLDCLQLGEQLVGVTHECDYPEWVGRLPKVTRTLIPHDASSQQIDALVRERLQTQKALYTLDLPTLEQLRPDWIVTQALCDVCAVAEAEVTAAACSLPGQPSVINLEPMSLADVLATLRLIGERVGIVERAEAVIAGLQARIDAVARRSAAITNRPRGVILEWIDPPFCCGHWSPELMDLAGGIEVIGVAGQPSRTITPEMIAEAKPEFVLIACCGFSLERTRQDLSILRNYPGFADWPATQSGRIYLTDGNAFFSRPGPRLVDSLELLAHALHPDIHPLPANVPAAIRLDG</sequence>
<dbReference type="EMBL" id="LR593887">
    <property type="protein sequence ID" value="VTS06400.1"/>
    <property type="molecule type" value="Genomic_DNA"/>
</dbReference>
<dbReference type="KEGG" id="tim:GMBLW1_46740"/>
<dbReference type="InterPro" id="IPR051030">
    <property type="entry name" value="Vitamin_B12-ABC_binding"/>
</dbReference>
<evidence type="ECO:0000313" key="2">
    <source>
        <dbReference type="EMBL" id="VIP04519.1"/>
    </source>
</evidence>
<reference evidence="2" key="1">
    <citation type="submission" date="2019-04" db="EMBL/GenBank/DDBJ databases">
        <authorList>
            <consortium name="Science for Life Laboratories"/>
        </authorList>
    </citation>
    <scope>NUCLEOTIDE SEQUENCE</scope>
    <source>
        <strain evidence="2">MBLW1</strain>
    </source>
</reference>
<keyword evidence="3" id="KW-1185">Reference proteome</keyword>
<protein>
    <recommendedName>
        <fullName evidence="1">Fe/B12 periplasmic-binding domain-containing protein</fullName>
    </recommendedName>
</protein>
<dbReference type="PANTHER" id="PTHR42860">
    <property type="entry name" value="VITAMIN B12-BINDING PROTEIN"/>
    <property type="match status" value="1"/>
</dbReference>
<dbReference type="Pfam" id="PF01497">
    <property type="entry name" value="Peripla_BP_2"/>
    <property type="match status" value="1"/>
</dbReference>
<dbReference type="SUPFAM" id="SSF53807">
    <property type="entry name" value="Helical backbone' metal receptor"/>
    <property type="match status" value="1"/>
</dbReference>
<dbReference type="InParanoid" id="A0A6C2YU10"/>
<dbReference type="CDD" id="cd01144">
    <property type="entry name" value="BtuF"/>
    <property type="match status" value="1"/>
</dbReference>
<dbReference type="Gene3D" id="3.40.50.1980">
    <property type="entry name" value="Nitrogenase molybdenum iron protein domain"/>
    <property type="match status" value="2"/>
</dbReference>
<dbReference type="InterPro" id="IPR002491">
    <property type="entry name" value="ABC_transptr_periplasmic_BD"/>
</dbReference>
<dbReference type="PROSITE" id="PS50983">
    <property type="entry name" value="FE_B12_PBP"/>
    <property type="match status" value="1"/>
</dbReference>
<name>A0A6C2YU10_9BACT</name>
<organism evidence="2">
    <name type="scientific">Tuwongella immobilis</name>
    <dbReference type="NCBI Taxonomy" id="692036"/>
    <lineage>
        <taxon>Bacteria</taxon>
        <taxon>Pseudomonadati</taxon>
        <taxon>Planctomycetota</taxon>
        <taxon>Planctomycetia</taxon>
        <taxon>Gemmatales</taxon>
        <taxon>Gemmataceae</taxon>
        <taxon>Tuwongella</taxon>
    </lineage>
</organism>